<gene>
    <name evidence="2" type="ORF">BCR24_15105</name>
</gene>
<accession>A0A1E5HCJ7</accession>
<keyword evidence="1" id="KW-0732">Signal</keyword>
<feature type="signal peptide" evidence="1">
    <location>
        <begin position="1"/>
        <end position="25"/>
    </location>
</feature>
<name>A0A1E5HCJ7_9ENTE</name>
<dbReference type="OrthoDB" id="9973709at2"/>
<comment type="caution">
    <text evidence="2">The sequence shown here is derived from an EMBL/GenBank/DDBJ whole genome shotgun (WGS) entry which is preliminary data.</text>
</comment>
<organism evidence="2 3">
    <name type="scientific">Enterococcus ureilyticus</name>
    <dbReference type="NCBI Taxonomy" id="1131292"/>
    <lineage>
        <taxon>Bacteria</taxon>
        <taxon>Bacillati</taxon>
        <taxon>Bacillota</taxon>
        <taxon>Bacilli</taxon>
        <taxon>Lactobacillales</taxon>
        <taxon>Enterococcaceae</taxon>
        <taxon>Enterococcus</taxon>
    </lineage>
</organism>
<evidence type="ECO:0000256" key="1">
    <source>
        <dbReference type="SAM" id="SignalP"/>
    </source>
</evidence>
<feature type="chain" id="PRO_5009178424" evidence="1">
    <location>
        <begin position="26"/>
        <end position="69"/>
    </location>
</feature>
<keyword evidence="3" id="KW-1185">Reference proteome</keyword>
<dbReference type="EMBL" id="MIKC01000014">
    <property type="protein sequence ID" value="OEG22535.1"/>
    <property type="molecule type" value="Genomic_DNA"/>
</dbReference>
<evidence type="ECO:0000313" key="2">
    <source>
        <dbReference type="EMBL" id="OEG22535.1"/>
    </source>
</evidence>
<sequence>MKRKKVFILKKNLFFALVLSSEASAKEWDSPECQPGYYYKRGGINLGKPQSAGMCVPMGNAGQMPYKIW</sequence>
<proteinExistence type="predicted"/>
<reference evidence="3" key="1">
    <citation type="submission" date="2016-09" db="EMBL/GenBank/DDBJ databases">
        <authorList>
            <person name="Gulvik C.A."/>
        </authorList>
    </citation>
    <scope>NUCLEOTIDE SEQUENCE [LARGE SCALE GENOMIC DNA]</scope>
    <source>
        <strain evidence="3">LMG 26676</strain>
    </source>
</reference>
<evidence type="ECO:0000313" key="3">
    <source>
        <dbReference type="Proteomes" id="UP000094469"/>
    </source>
</evidence>
<dbReference type="Proteomes" id="UP000094469">
    <property type="component" value="Unassembled WGS sequence"/>
</dbReference>
<dbReference type="AlphaFoldDB" id="A0A1E5HCJ7"/>
<protein>
    <submittedName>
        <fullName evidence="2">Uncharacterized protein</fullName>
    </submittedName>
</protein>